<reference evidence="4" key="1">
    <citation type="submission" date="2015-09" db="EMBL/GenBank/DDBJ databases">
        <authorList>
            <consortium name="Pathogen Informatics"/>
        </authorList>
    </citation>
    <scope>NUCLEOTIDE SEQUENCE</scope>
    <source>
        <strain evidence="4">2789STDY5834896</strain>
    </source>
</reference>
<dbReference type="GO" id="GO:0016787">
    <property type="term" value="F:hydrolase activity"/>
    <property type="evidence" value="ECO:0007669"/>
    <property type="project" value="UniProtKB-KW"/>
</dbReference>
<proteinExistence type="inferred from homology"/>
<feature type="binding site" evidence="3">
    <location>
        <position position="62"/>
    </location>
    <ligand>
        <name>Mg(2+)</name>
        <dbReference type="ChEBI" id="CHEBI:18420"/>
        <label>1</label>
    </ligand>
</feature>
<name>A0A1C6ITW6_9FIRM</name>
<feature type="binding site" evidence="3">
    <location>
        <position position="291"/>
    </location>
    <ligand>
        <name>Mg(2+)</name>
        <dbReference type="ChEBI" id="CHEBI:18420"/>
        <label>1</label>
    </ligand>
</feature>
<dbReference type="PANTHER" id="PTHR16222:SF24">
    <property type="entry name" value="ADP-RIBOSYLHYDROLASE ARH3"/>
    <property type="match status" value="1"/>
</dbReference>
<organism evidence="4">
    <name type="scientific">uncultured Anaerotruncus sp</name>
    <dbReference type="NCBI Taxonomy" id="905011"/>
    <lineage>
        <taxon>Bacteria</taxon>
        <taxon>Bacillati</taxon>
        <taxon>Bacillota</taxon>
        <taxon>Clostridia</taxon>
        <taxon>Eubacteriales</taxon>
        <taxon>Oscillospiraceae</taxon>
        <taxon>Anaerotruncus</taxon>
        <taxon>environmental samples</taxon>
    </lineage>
</organism>
<feature type="binding site" evidence="3">
    <location>
        <position position="63"/>
    </location>
    <ligand>
        <name>Mg(2+)</name>
        <dbReference type="ChEBI" id="CHEBI:18420"/>
        <label>1</label>
    </ligand>
</feature>
<accession>A0A1C6ITW6</accession>
<evidence type="ECO:0000256" key="2">
    <source>
        <dbReference type="ARBA" id="ARBA00022801"/>
    </source>
</evidence>
<dbReference type="GO" id="GO:0046872">
    <property type="term" value="F:metal ion binding"/>
    <property type="evidence" value="ECO:0007669"/>
    <property type="project" value="UniProtKB-KW"/>
</dbReference>
<gene>
    <name evidence="4" type="ORF">SAMEA3545359_01677</name>
</gene>
<sequence length="338" mass="35229">MERYKRILGGLTLAAAADSIGTVTETRSMDLIKEYFGGFVRDFRQAPEDTFARGAEAGLVSDDFSLAYYTALAIIKNKGVINDKTASDALLDWAADPRYFEAFAGPTTKAAVYALQGHPVQGPYPFLACDNAKASNGSAMKIEAVGYIHPGDLDAAIDDAITMCMPTHGNDIALSAGCAVAAACAKAMEDDADLFSIVEAGLYGARVGYEKGGKVGKRLAGASVEKRIKLAVSIAMQSESLEDAMREIAAIIGCGLRANEAVPAAFGLLIAAKGDPVEAILAAVNMGDDTDTVATIVGSIAGAYAGIDALPAHYLTTIDRVNKFDLEGTAKALDALID</sequence>
<keyword evidence="3" id="KW-0460">Magnesium</keyword>
<dbReference type="Pfam" id="PF03747">
    <property type="entry name" value="ADP_ribosyl_GH"/>
    <property type="match status" value="1"/>
</dbReference>
<keyword evidence="2 4" id="KW-0378">Hydrolase</keyword>
<feature type="binding site" evidence="3">
    <location>
        <position position="61"/>
    </location>
    <ligand>
        <name>Mg(2+)</name>
        <dbReference type="ChEBI" id="CHEBI:18420"/>
        <label>1</label>
    </ligand>
</feature>
<protein>
    <submittedName>
        <fullName evidence="4">ADP-ribosyl-[dinitrogen reductase] hydrolase</fullName>
    </submittedName>
</protein>
<feature type="binding site" evidence="3">
    <location>
        <position position="289"/>
    </location>
    <ligand>
        <name>Mg(2+)</name>
        <dbReference type="ChEBI" id="CHEBI:18420"/>
        <label>1</label>
    </ligand>
</feature>
<dbReference type="InterPro" id="IPR036705">
    <property type="entry name" value="Ribosyl_crysJ1_sf"/>
</dbReference>
<dbReference type="PANTHER" id="PTHR16222">
    <property type="entry name" value="ADP-RIBOSYLGLYCOHYDROLASE"/>
    <property type="match status" value="1"/>
</dbReference>
<dbReference type="EMBL" id="FMHG01000001">
    <property type="protein sequence ID" value="SCJ73158.1"/>
    <property type="molecule type" value="Genomic_DNA"/>
</dbReference>
<keyword evidence="3" id="KW-0479">Metal-binding</keyword>
<dbReference type="AlphaFoldDB" id="A0A1C6ITW6"/>
<evidence type="ECO:0000256" key="3">
    <source>
        <dbReference type="PIRSR" id="PIRSR605502-1"/>
    </source>
</evidence>
<dbReference type="InterPro" id="IPR005502">
    <property type="entry name" value="Ribosyl_crysJ1"/>
</dbReference>
<comment type="cofactor">
    <cofactor evidence="3">
        <name>Mg(2+)</name>
        <dbReference type="ChEBI" id="CHEBI:18420"/>
    </cofactor>
    <text evidence="3">Binds 2 magnesium ions per subunit.</text>
</comment>
<evidence type="ECO:0000256" key="1">
    <source>
        <dbReference type="ARBA" id="ARBA00010702"/>
    </source>
</evidence>
<dbReference type="SUPFAM" id="SSF101478">
    <property type="entry name" value="ADP-ribosylglycohydrolase"/>
    <property type="match status" value="1"/>
</dbReference>
<evidence type="ECO:0000313" key="4">
    <source>
        <dbReference type="EMBL" id="SCJ73158.1"/>
    </source>
</evidence>
<comment type="similarity">
    <text evidence="1">Belongs to the ADP-ribosylglycohydrolase family.</text>
</comment>
<feature type="binding site" evidence="3">
    <location>
        <position position="292"/>
    </location>
    <ligand>
        <name>Mg(2+)</name>
        <dbReference type="ChEBI" id="CHEBI:18420"/>
        <label>1</label>
    </ligand>
</feature>
<dbReference type="Gene3D" id="1.10.4080.10">
    <property type="entry name" value="ADP-ribosylation/Crystallin J1"/>
    <property type="match status" value="1"/>
</dbReference>
<dbReference type="InterPro" id="IPR050792">
    <property type="entry name" value="ADP-ribosylglycohydrolase"/>
</dbReference>